<gene>
    <name evidence="2" type="ORF">KSB_75150</name>
</gene>
<dbReference type="EMBL" id="BNJG01000003">
    <property type="protein sequence ID" value="GHO59040.1"/>
    <property type="molecule type" value="Genomic_DNA"/>
</dbReference>
<evidence type="ECO:0000259" key="1">
    <source>
        <dbReference type="PROSITE" id="PS51384"/>
    </source>
</evidence>
<evidence type="ECO:0000313" key="3">
    <source>
        <dbReference type="Proteomes" id="UP000654345"/>
    </source>
</evidence>
<dbReference type="Proteomes" id="UP000654345">
    <property type="component" value="Unassembled WGS sequence"/>
</dbReference>
<dbReference type="PRINTS" id="PR00371">
    <property type="entry name" value="FPNCR"/>
</dbReference>
<dbReference type="CDD" id="cd06217">
    <property type="entry name" value="FNR_iron_sulfur_binding_3"/>
    <property type="match status" value="1"/>
</dbReference>
<dbReference type="PANTHER" id="PTHR47354">
    <property type="entry name" value="NADH OXIDOREDUCTASE HCR"/>
    <property type="match status" value="1"/>
</dbReference>
<dbReference type="Gene3D" id="2.40.30.10">
    <property type="entry name" value="Translation factors"/>
    <property type="match status" value="1"/>
</dbReference>
<dbReference type="InterPro" id="IPR039261">
    <property type="entry name" value="FNR_nucleotide-bd"/>
</dbReference>
<dbReference type="SUPFAM" id="SSF52343">
    <property type="entry name" value="Ferredoxin reductase-like, C-terminal NADP-linked domain"/>
    <property type="match status" value="1"/>
</dbReference>
<dbReference type="InterPro" id="IPR017927">
    <property type="entry name" value="FAD-bd_FR_type"/>
</dbReference>
<dbReference type="SUPFAM" id="SSF63380">
    <property type="entry name" value="Riboflavin synthase domain-like"/>
    <property type="match status" value="1"/>
</dbReference>
<dbReference type="Gene3D" id="3.40.50.80">
    <property type="entry name" value="Nucleotide-binding domain of ferredoxin-NADP reductase (FNR) module"/>
    <property type="match status" value="1"/>
</dbReference>
<dbReference type="InterPro" id="IPR008333">
    <property type="entry name" value="Cbr1-like_FAD-bd_dom"/>
</dbReference>
<proteinExistence type="predicted"/>
<dbReference type="InterPro" id="IPR050415">
    <property type="entry name" value="MRET"/>
</dbReference>
<dbReference type="InterPro" id="IPR001433">
    <property type="entry name" value="OxRdtase_FAD/NAD-bd"/>
</dbReference>
<protein>
    <submittedName>
        <fullName evidence="2">Oxidoreductase</fullName>
    </submittedName>
</protein>
<dbReference type="Pfam" id="PF00175">
    <property type="entry name" value="NAD_binding_1"/>
    <property type="match status" value="1"/>
</dbReference>
<reference evidence="2 3" key="1">
    <citation type="journal article" date="2021" name="Int. J. Syst. Evol. Microbiol.">
        <title>Reticulibacter mediterranei gen. nov., sp. nov., within the new family Reticulibacteraceae fam. nov., and Ktedonospora formicarum gen. nov., sp. nov., Ktedonobacter robiniae sp. nov., Dictyobacter formicarum sp. nov. and Dictyobacter arantiisoli sp. nov., belonging to the class Ktedonobacteria.</title>
        <authorList>
            <person name="Yabe S."/>
            <person name="Zheng Y."/>
            <person name="Wang C.M."/>
            <person name="Sakai Y."/>
            <person name="Abe K."/>
            <person name="Yokota A."/>
            <person name="Donadio S."/>
            <person name="Cavaletti L."/>
            <person name="Monciardini P."/>
        </authorList>
    </citation>
    <scope>NUCLEOTIDE SEQUENCE [LARGE SCALE GENOMIC DNA]</scope>
    <source>
        <strain evidence="2 3">SOSP1-30</strain>
    </source>
</reference>
<sequence>MDVRLTAEDGYRAERSYSIASAPQQEQRVTLTVERFDDGEVSPYLTGELHVGDQLELRGPIGGYFVWEAQMGGPLLLVAGGSGIVPLMAMIRYHAAVGSTIPIRLLYSSRSYMEVIYREELARLVKSNTKIEVAQTLTRVQPPGWTGYHRRIDTEMLREVAWPVDQGALMFICGPTPFVETAATSLVTLGYEPGRIKTERFGPTGET</sequence>
<keyword evidence="3" id="KW-1185">Reference proteome</keyword>
<dbReference type="PROSITE" id="PS51384">
    <property type="entry name" value="FAD_FR"/>
    <property type="match status" value="1"/>
</dbReference>
<dbReference type="InterPro" id="IPR017938">
    <property type="entry name" value="Riboflavin_synthase-like_b-brl"/>
</dbReference>
<evidence type="ECO:0000313" key="2">
    <source>
        <dbReference type="EMBL" id="GHO59040.1"/>
    </source>
</evidence>
<dbReference type="PRINTS" id="PR00406">
    <property type="entry name" value="CYTB5RDTASE"/>
</dbReference>
<organism evidence="2 3">
    <name type="scientific">Ktedonobacter robiniae</name>
    <dbReference type="NCBI Taxonomy" id="2778365"/>
    <lineage>
        <taxon>Bacteria</taxon>
        <taxon>Bacillati</taxon>
        <taxon>Chloroflexota</taxon>
        <taxon>Ktedonobacteria</taxon>
        <taxon>Ktedonobacterales</taxon>
        <taxon>Ktedonobacteraceae</taxon>
        <taxon>Ktedonobacter</taxon>
    </lineage>
</organism>
<feature type="domain" description="FAD-binding FR-type" evidence="1">
    <location>
        <begin position="1"/>
        <end position="67"/>
    </location>
</feature>
<comment type="caution">
    <text evidence="2">The sequence shown here is derived from an EMBL/GenBank/DDBJ whole genome shotgun (WGS) entry which is preliminary data.</text>
</comment>
<accession>A0ABQ3V2C3</accession>
<dbReference type="Pfam" id="PF00970">
    <property type="entry name" value="FAD_binding_6"/>
    <property type="match status" value="1"/>
</dbReference>
<name>A0ABQ3V2C3_9CHLR</name>
<dbReference type="InterPro" id="IPR001709">
    <property type="entry name" value="Flavoprot_Pyr_Nucl_cyt_Rdtase"/>
</dbReference>
<dbReference type="PANTHER" id="PTHR47354:SF5">
    <property type="entry name" value="PROTEIN RFBI"/>
    <property type="match status" value="1"/>
</dbReference>